<dbReference type="Pfam" id="PF10739">
    <property type="entry name" value="DUF2550"/>
    <property type="match status" value="1"/>
</dbReference>
<organism evidence="2 3">
    <name type="scientific">Nocardioides mangrovi</name>
    <dbReference type="NCBI Taxonomy" id="2874580"/>
    <lineage>
        <taxon>Bacteria</taxon>
        <taxon>Bacillati</taxon>
        <taxon>Actinomycetota</taxon>
        <taxon>Actinomycetes</taxon>
        <taxon>Propionibacteriales</taxon>
        <taxon>Nocardioidaceae</taxon>
        <taxon>Nocardioides</taxon>
    </lineage>
</organism>
<keyword evidence="1" id="KW-0472">Membrane</keyword>
<dbReference type="EMBL" id="JAIQZJ010000001">
    <property type="protein sequence ID" value="MBZ5736592.1"/>
    <property type="molecule type" value="Genomic_DNA"/>
</dbReference>
<keyword evidence="3" id="KW-1185">Reference proteome</keyword>
<protein>
    <submittedName>
        <fullName evidence="2">DUF2550 domain-containing protein</fullName>
    </submittedName>
</protein>
<dbReference type="RefSeq" id="WP_224120967.1">
    <property type="nucleotide sequence ID" value="NZ_JAIQZJ010000001.1"/>
</dbReference>
<dbReference type="Proteomes" id="UP000780875">
    <property type="component" value="Unassembled WGS sequence"/>
</dbReference>
<keyword evidence="1" id="KW-1133">Transmembrane helix</keyword>
<sequence length="154" mass="17365">MPVWQWLLDAAGVLLGFVLLYGLGLVVRRRLLARNGGTFELSYRVRPGRAGRGWLLGLGRYSGEGLEWFRYFSLWPRPKRVLERSRLTFVGRRDPEGVEQMSLYPDHVVISCATPEGGVVELAMSPASLMGFQSWLEAGPPGTDWTRTTRPRTT</sequence>
<proteinExistence type="predicted"/>
<keyword evidence="1" id="KW-0812">Transmembrane</keyword>
<dbReference type="InterPro" id="IPR019675">
    <property type="entry name" value="DUF2550"/>
</dbReference>
<name>A0ABS7U6Z5_9ACTN</name>
<feature type="transmembrane region" description="Helical" evidence="1">
    <location>
        <begin position="6"/>
        <end position="27"/>
    </location>
</feature>
<reference evidence="2 3" key="1">
    <citation type="submission" date="2021-09" db="EMBL/GenBank/DDBJ databases">
        <title>Whole genome sequence of Nocardioides sp. GBK3QG-3.</title>
        <authorList>
            <person name="Tuo L."/>
        </authorList>
    </citation>
    <scope>NUCLEOTIDE SEQUENCE [LARGE SCALE GENOMIC DNA]</scope>
    <source>
        <strain evidence="2 3">GBK3QG-3</strain>
    </source>
</reference>
<evidence type="ECO:0000313" key="2">
    <source>
        <dbReference type="EMBL" id="MBZ5736592.1"/>
    </source>
</evidence>
<comment type="caution">
    <text evidence="2">The sequence shown here is derived from an EMBL/GenBank/DDBJ whole genome shotgun (WGS) entry which is preliminary data.</text>
</comment>
<gene>
    <name evidence="2" type="ORF">K8U61_00355</name>
</gene>
<evidence type="ECO:0000256" key="1">
    <source>
        <dbReference type="SAM" id="Phobius"/>
    </source>
</evidence>
<evidence type="ECO:0000313" key="3">
    <source>
        <dbReference type="Proteomes" id="UP000780875"/>
    </source>
</evidence>
<accession>A0ABS7U6Z5</accession>